<dbReference type="Pfam" id="PF18758">
    <property type="entry name" value="KDZ"/>
    <property type="match status" value="1"/>
</dbReference>
<protein>
    <submittedName>
        <fullName evidence="1">Uncharacterized protein</fullName>
    </submittedName>
</protein>
<dbReference type="STRING" id="1381753.V2WQH7"/>
<dbReference type="KEGG" id="mrr:Moror_13520"/>
<proteinExistence type="predicted"/>
<dbReference type="AlphaFoldDB" id="V2WQH7"/>
<dbReference type="OrthoDB" id="3035502at2759"/>
<keyword evidence="2" id="KW-1185">Reference proteome</keyword>
<comment type="caution">
    <text evidence="1">The sequence shown here is derived from an EMBL/GenBank/DDBJ whole genome shotgun (WGS) entry which is preliminary data.</text>
</comment>
<dbReference type="InterPro" id="IPR040521">
    <property type="entry name" value="KDZ"/>
</dbReference>
<sequence length="265" mass="30225">MEQDQKERGLPPPEGKFGFSYNLGCRAERTVAKSLLFSLAERQKLLMLIGILHRHAHQRLCQLAFLLVYVIGAGIENLEQCECYFSKSNALGGYVAHHDEYKTYANLSKFIYTNYKSALTMLTVLGKVIKALQILSITDINDVSQWLADERRSLEERKDLAVPEAVEREYLMKLKALADVQQSLMAVQRLYMGHNYLPSDVIDQPAAKKDEADTKATEKAVFDLMEQEWKLLRDVQTLEVKLGIGKGERWASGSPKWQEVEKQVQ</sequence>
<organism evidence="1 2">
    <name type="scientific">Moniliophthora roreri (strain MCA 2997)</name>
    <name type="common">Cocoa frosty pod rot fungus</name>
    <name type="synonym">Crinipellis roreri</name>
    <dbReference type="NCBI Taxonomy" id="1381753"/>
    <lineage>
        <taxon>Eukaryota</taxon>
        <taxon>Fungi</taxon>
        <taxon>Dikarya</taxon>
        <taxon>Basidiomycota</taxon>
        <taxon>Agaricomycotina</taxon>
        <taxon>Agaricomycetes</taxon>
        <taxon>Agaricomycetidae</taxon>
        <taxon>Agaricales</taxon>
        <taxon>Marasmiineae</taxon>
        <taxon>Marasmiaceae</taxon>
        <taxon>Moniliophthora</taxon>
    </lineage>
</organism>
<dbReference type="Proteomes" id="UP000017559">
    <property type="component" value="Unassembled WGS sequence"/>
</dbReference>
<accession>V2WQH7</accession>
<name>V2WQH7_MONRO</name>
<reference evidence="1 2" key="1">
    <citation type="journal article" date="2014" name="BMC Genomics">
        <title>Genome and secretome analysis of the hemibiotrophic fungal pathogen, Moniliophthora roreri, which causes frosty pod rot disease of cacao: mechanisms of the biotrophic and necrotrophic phases.</title>
        <authorList>
            <person name="Meinhardt L.W."/>
            <person name="Costa G.G.L."/>
            <person name="Thomazella D.P.T."/>
            <person name="Teixeira P.J.P.L."/>
            <person name="Carazzolle M.F."/>
            <person name="Schuster S.C."/>
            <person name="Carlson J.E."/>
            <person name="Guiltinan M.J."/>
            <person name="Mieczkowski P."/>
            <person name="Farmer A."/>
            <person name="Ramaraj T."/>
            <person name="Crozier J."/>
            <person name="Davis R.E."/>
            <person name="Shao J."/>
            <person name="Melnick R.L."/>
            <person name="Pereira G.A.G."/>
            <person name="Bailey B.A."/>
        </authorList>
    </citation>
    <scope>NUCLEOTIDE SEQUENCE [LARGE SCALE GENOMIC DNA]</scope>
    <source>
        <strain evidence="1 2">MCA 2997</strain>
    </source>
</reference>
<dbReference type="EMBL" id="AWSO01001434">
    <property type="protein sequence ID" value="ESK83837.1"/>
    <property type="molecule type" value="Genomic_DNA"/>
</dbReference>
<evidence type="ECO:0000313" key="2">
    <source>
        <dbReference type="Proteomes" id="UP000017559"/>
    </source>
</evidence>
<gene>
    <name evidence="1" type="ORF">Moror_13520</name>
</gene>
<evidence type="ECO:0000313" key="1">
    <source>
        <dbReference type="EMBL" id="ESK83837.1"/>
    </source>
</evidence>
<dbReference type="HOGENOM" id="CLU_1050048_0_0_1"/>